<evidence type="ECO:0000313" key="2">
    <source>
        <dbReference type="Proteomes" id="UP000245119"/>
    </source>
</evidence>
<dbReference type="Gene3D" id="3.40.50.10140">
    <property type="entry name" value="Toll/interleukin-1 receptor homology (TIR) domain"/>
    <property type="match status" value="1"/>
</dbReference>
<dbReference type="AlphaFoldDB" id="A0A2T7PVL0"/>
<dbReference type="InterPro" id="IPR035897">
    <property type="entry name" value="Toll_tir_struct_dom_sf"/>
</dbReference>
<gene>
    <name evidence="1" type="ORF">C0Q70_00043</name>
</gene>
<dbReference type="Proteomes" id="UP000245119">
    <property type="component" value="Linkage Group LG1"/>
</dbReference>
<reference evidence="1 2" key="1">
    <citation type="submission" date="2018-04" db="EMBL/GenBank/DDBJ databases">
        <title>The genome of golden apple snail Pomacea canaliculata provides insight into stress tolerance and invasive adaptation.</title>
        <authorList>
            <person name="Liu C."/>
            <person name="Liu B."/>
            <person name="Ren Y."/>
            <person name="Zhang Y."/>
            <person name="Wang H."/>
            <person name="Li S."/>
            <person name="Jiang F."/>
            <person name="Yin L."/>
            <person name="Zhang G."/>
            <person name="Qian W."/>
            <person name="Fan W."/>
        </authorList>
    </citation>
    <scope>NUCLEOTIDE SEQUENCE [LARGE SCALE GENOMIC DNA]</scope>
    <source>
        <strain evidence="1">SZHN2017</strain>
        <tissue evidence="1">Muscle</tissue>
    </source>
</reference>
<accession>A0A2T7PVL0</accession>
<dbReference type="EMBL" id="PZQS01000001">
    <property type="protein sequence ID" value="PVD37453.1"/>
    <property type="molecule type" value="Genomic_DNA"/>
</dbReference>
<sequence length="229" mass="25416">MAKSDDITIFMTSDGLEWGQFLAGQLDAFKGKVTYRTLQLDDMEYENPTEVTHACTNSLVVLLLASPDTLNYMHEKAGWFSLTMQTVPATSAVVVVTLMGKEDVDRYTASTYDTSRWTYKDPGHRHEDVQQMVADILDIVDRCRHSKPKEPSISRSSSRPKLCVKLFPSTVYEVGDVPPPHPACGDPLTCVTSTSQTALLPVHLLSSPLCQSRWSASLCLSPSHTNTKY</sequence>
<dbReference type="OrthoDB" id="6141795at2759"/>
<proteinExistence type="predicted"/>
<name>A0A2T7PVL0_POMCA</name>
<protein>
    <recommendedName>
        <fullName evidence="3">TIR domain-containing protein</fullName>
    </recommendedName>
</protein>
<keyword evidence="2" id="KW-1185">Reference proteome</keyword>
<evidence type="ECO:0008006" key="3">
    <source>
        <dbReference type="Google" id="ProtNLM"/>
    </source>
</evidence>
<organism evidence="1 2">
    <name type="scientific">Pomacea canaliculata</name>
    <name type="common">Golden apple snail</name>
    <dbReference type="NCBI Taxonomy" id="400727"/>
    <lineage>
        <taxon>Eukaryota</taxon>
        <taxon>Metazoa</taxon>
        <taxon>Spiralia</taxon>
        <taxon>Lophotrochozoa</taxon>
        <taxon>Mollusca</taxon>
        <taxon>Gastropoda</taxon>
        <taxon>Caenogastropoda</taxon>
        <taxon>Architaenioglossa</taxon>
        <taxon>Ampullarioidea</taxon>
        <taxon>Ampullariidae</taxon>
        <taxon>Pomacea</taxon>
    </lineage>
</organism>
<evidence type="ECO:0000313" key="1">
    <source>
        <dbReference type="EMBL" id="PVD37453.1"/>
    </source>
</evidence>
<comment type="caution">
    <text evidence="1">The sequence shown here is derived from an EMBL/GenBank/DDBJ whole genome shotgun (WGS) entry which is preliminary data.</text>
</comment>